<organism evidence="5 6">
    <name type="scientific">Cellulophaga baltica</name>
    <dbReference type="NCBI Taxonomy" id="76594"/>
    <lineage>
        <taxon>Bacteria</taxon>
        <taxon>Pseudomonadati</taxon>
        <taxon>Bacteroidota</taxon>
        <taxon>Flavobacteriia</taxon>
        <taxon>Flavobacteriales</taxon>
        <taxon>Flavobacteriaceae</taxon>
        <taxon>Cellulophaga</taxon>
    </lineage>
</organism>
<evidence type="ECO:0000256" key="1">
    <source>
        <dbReference type="ARBA" id="ARBA00008857"/>
    </source>
</evidence>
<dbReference type="Gene3D" id="1.10.443.10">
    <property type="entry name" value="Intergrase catalytic core"/>
    <property type="match status" value="1"/>
</dbReference>
<dbReference type="PANTHER" id="PTHR30349">
    <property type="entry name" value="PHAGE INTEGRASE-RELATED"/>
    <property type="match status" value="1"/>
</dbReference>
<keyword evidence="6" id="KW-1185">Reference proteome</keyword>
<proteinExistence type="inferred from homology"/>
<keyword evidence="2" id="KW-0238">DNA-binding</keyword>
<evidence type="ECO:0000256" key="3">
    <source>
        <dbReference type="ARBA" id="ARBA00023172"/>
    </source>
</evidence>
<dbReference type="Gene3D" id="1.10.150.130">
    <property type="match status" value="1"/>
</dbReference>
<dbReference type="InterPro" id="IPR025269">
    <property type="entry name" value="SAM-like_dom"/>
</dbReference>
<reference evidence="6" key="1">
    <citation type="submission" date="2016-10" db="EMBL/GenBank/DDBJ databases">
        <authorList>
            <person name="Varghese N."/>
            <person name="Submissions S."/>
        </authorList>
    </citation>
    <scope>NUCLEOTIDE SEQUENCE [LARGE SCALE GENOMIC DNA]</scope>
    <source>
        <strain evidence="6">DSM 24729</strain>
    </source>
</reference>
<dbReference type="Pfam" id="PF17293">
    <property type="entry name" value="Arm-DNA-bind_5"/>
    <property type="match status" value="1"/>
</dbReference>
<dbReference type="Pfam" id="PF00589">
    <property type="entry name" value="Phage_integrase"/>
    <property type="match status" value="1"/>
</dbReference>
<gene>
    <name evidence="5" type="ORF">SAMN04487992_11711</name>
</gene>
<dbReference type="InterPro" id="IPR035386">
    <property type="entry name" value="Arm-DNA-bind_5"/>
</dbReference>
<dbReference type="AlphaFoldDB" id="A0A1G7LC46"/>
<dbReference type="EMBL" id="FNBD01000017">
    <property type="protein sequence ID" value="SDF47142.1"/>
    <property type="molecule type" value="Genomic_DNA"/>
</dbReference>
<evidence type="ECO:0000256" key="2">
    <source>
        <dbReference type="ARBA" id="ARBA00023125"/>
    </source>
</evidence>
<dbReference type="InterPro" id="IPR002104">
    <property type="entry name" value="Integrase_catalytic"/>
</dbReference>
<dbReference type="Proteomes" id="UP000182114">
    <property type="component" value="Unassembled WGS sequence"/>
</dbReference>
<keyword evidence="3" id="KW-0233">DNA recombination</keyword>
<dbReference type="PROSITE" id="PS51898">
    <property type="entry name" value="TYR_RECOMBINASE"/>
    <property type="match status" value="1"/>
</dbReference>
<dbReference type="SUPFAM" id="SSF56349">
    <property type="entry name" value="DNA breaking-rejoining enzymes"/>
    <property type="match status" value="1"/>
</dbReference>
<feature type="domain" description="Tyr recombinase" evidence="4">
    <location>
        <begin position="202"/>
        <end position="371"/>
    </location>
</feature>
<dbReference type="Pfam" id="PF13102">
    <property type="entry name" value="Phage_int_SAM_5"/>
    <property type="match status" value="1"/>
</dbReference>
<dbReference type="GO" id="GO:0015074">
    <property type="term" value="P:DNA integration"/>
    <property type="evidence" value="ECO:0007669"/>
    <property type="project" value="InterPro"/>
</dbReference>
<dbReference type="InterPro" id="IPR050090">
    <property type="entry name" value="Tyrosine_recombinase_XerCD"/>
</dbReference>
<dbReference type="CDD" id="cd01185">
    <property type="entry name" value="INTN1_C_like"/>
    <property type="match status" value="1"/>
</dbReference>
<name>A0A1G7LC46_9FLAO</name>
<comment type="similarity">
    <text evidence="1">Belongs to the 'phage' integrase family.</text>
</comment>
<dbReference type="InterPro" id="IPR013762">
    <property type="entry name" value="Integrase-like_cat_sf"/>
</dbReference>
<accession>A0A1G7LC46</accession>
<evidence type="ECO:0000259" key="4">
    <source>
        <dbReference type="PROSITE" id="PS51898"/>
    </source>
</evidence>
<dbReference type="eggNOG" id="COG0582">
    <property type="taxonomic scope" value="Bacteria"/>
</dbReference>
<dbReference type="GO" id="GO:0006310">
    <property type="term" value="P:DNA recombination"/>
    <property type="evidence" value="ECO:0007669"/>
    <property type="project" value="UniProtKB-KW"/>
</dbReference>
<protein>
    <submittedName>
        <fullName evidence="5">Site-specific recombinase XerD</fullName>
    </submittedName>
</protein>
<dbReference type="GO" id="GO:0003677">
    <property type="term" value="F:DNA binding"/>
    <property type="evidence" value="ECO:0007669"/>
    <property type="project" value="UniProtKB-KW"/>
</dbReference>
<dbReference type="InterPro" id="IPR011010">
    <property type="entry name" value="DNA_brk_join_enz"/>
</dbReference>
<evidence type="ECO:0000313" key="6">
    <source>
        <dbReference type="Proteomes" id="UP000182114"/>
    </source>
</evidence>
<dbReference type="PANTHER" id="PTHR30349:SF64">
    <property type="entry name" value="PROPHAGE INTEGRASE INTD-RELATED"/>
    <property type="match status" value="1"/>
</dbReference>
<dbReference type="RefSeq" id="WP_074539402.1">
    <property type="nucleotide sequence ID" value="NZ_FNBD01000017.1"/>
</dbReference>
<evidence type="ECO:0000313" key="5">
    <source>
        <dbReference type="EMBL" id="SDF47142.1"/>
    </source>
</evidence>
<dbReference type="InterPro" id="IPR010998">
    <property type="entry name" value="Integrase_recombinase_N"/>
</dbReference>
<sequence length="383" mass="44879">MANVTVRKKKLANNKYSLYLDYFPPIINPKTGKESRREFLKLQIHATPKDQIEKTHNKQTIEFAEIVRAKRLVQIRNKEYGLKDNVNLSINFVAFYETVVEEKHNTVGHSNYLAWKSSLKYFLEFFGTKIQSHNLNQKHVDNYREFLLNTNNLRVKDTRKLARNTASTYFKHFITVLKKAYKNNLLITNLAEDAIYIKEEQTHREYLTEEELVLLWKTNIKIEKIKHMAIFAALTGLRFSDIINLKWETVYNDKHQGHYIRLKEQKTGNLTNHPISKNAYEILKKQDTTNGQVFTNIKYSQVTRPLKEWIKLSGINKNISFHNFRHSYASLQLANGTDIYTVSKLLGHKNLSTTQIYTKVMDKNKIKAANRINLDLDGLPTNI</sequence>